<evidence type="ECO:0000313" key="2">
    <source>
        <dbReference type="Proteomes" id="UP001055125"/>
    </source>
</evidence>
<keyword evidence="2" id="KW-1185">Reference proteome</keyword>
<dbReference type="Proteomes" id="UP001055125">
    <property type="component" value="Unassembled WGS sequence"/>
</dbReference>
<organism evidence="1 2">
    <name type="scientific">Methylobacterium iners</name>
    <dbReference type="NCBI Taxonomy" id="418707"/>
    <lineage>
        <taxon>Bacteria</taxon>
        <taxon>Pseudomonadati</taxon>
        <taxon>Pseudomonadota</taxon>
        <taxon>Alphaproteobacteria</taxon>
        <taxon>Hyphomicrobiales</taxon>
        <taxon>Methylobacteriaceae</taxon>
        <taxon>Methylobacterium</taxon>
    </lineage>
</organism>
<accession>A0ABQ4S379</accession>
<reference evidence="1" key="2">
    <citation type="submission" date="2021-08" db="EMBL/GenBank/DDBJ databases">
        <authorList>
            <person name="Tani A."/>
            <person name="Ola A."/>
            <person name="Ogura Y."/>
            <person name="Katsura K."/>
            <person name="Hayashi T."/>
        </authorList>
    </citation>
    <scope>NUCLEOTIDE SEQUENCE</scope>
    <source>
        <strain evidence="1">DSM 19015</strain>
    </source>
</reference>
<reference evidence="1" key="1">
    <citation type="journal article" date="2021" name="Front. Microbiol.">
        <title>Comprehensive Comparative Genomics and Phenotyping of Methylobacterium Species.</title>
        <authorList>
            <person name="Alessa O."/>
            <person name="Ogura Y."/>
            <person name="Fujitani Y."/>
            <person name="Takami H."/>
            <person name="Hayashi T."/>
            <person name="Sahin N."/>
            <person name="Tani A."/>
        </authorList>
    </citation>
    <scope>NUCLEOTIDE SEQUENCE</scope>
    <source>
        <strain evidence="1">DSM 19015</strain>
    </source>
</reference>
<protein>
    <recommendedName>
        <fullName evidence="3">WYL domain-containing protein</fullName>
    </recommendedName>
</protein>
<comment type="caution">
    <text evidence="1">The sequence shown here is derived from an EMBL/GenBank/DDBJ whole genome shotgun (WGS) entry which is preliminary data.</text>
</comment>
<proteinExistence type="predicted"/>
<name>A0ABQ4S379_9HYPH</name>
<gene>
    <name evidence="1" type="ORF">OCOJLMKI_4146</name>
</gene>
<evidence type="ECO:0000313" key="1">
    <source>
        <dbReference type="EMBL" id="GJD96919.1"/>
    </source>
</evidence>
<evidence type="ECO:0008006" key="3">
    <source>
        <dbReference type="Google" id="ProtNLM"/>
    </source>
</evidence>
<sequence length="98" mass="11254">MRVETACQALREKRRLEIRYDGYTRVVEVHACGTTSDGNAVMRVWQVRGGSESGERTGWKLLRLDETRSLELLEETSEAPRRGYAKNDKAIAHIRCQM</sequence>
<dbReference type="EMBL" id="BPQP01000072">
    <property type="protein sequence ID" value="GJD96919.1"/>
    <property type="molecule type" value="Genomic_DNA"/>
</dbReference>
<dbReference type="RefSeq" id="WP_238246011.1">
    <property type="nucleotide sequence ID" value="NZ_BPQP01000072.1"/>
</dbReference>